<evidence type="ECO:0000256" key="10">
    <source>
        <dbReference type="SAM" id="Phobius"/>
    </source>
</evidence>
<feature type="signal peptide" evidence="11">
    <location>
        <begin position="1"/>
        <end position="24"/>
    </location>
</feature>
<name>A7RSA2_NEMVE</name>
<dbReference type="Pfam" id="PF00003">
    <property type="entry name" value="7tm_3"/>
    <property type="match status" value="1"/>
</dbReference>
<evidence type="ECO:0000259" key="12">
    <source>
        <dbReference type="PROSITE" id="PS50259"/>
    </source>
</evidence>
<dbReference type="AlphaFoldDB" id="A7RSA2"/>
<keyword evidence="8" id="KW-0325">Glycoprotein</keyword>
<dbReference type="InParanoid" id="A7RSA2"/>
<dbReference type="InterPro" id="IPR050726">
    <property type="entry name" value="mGluR"/>
</dbReference>
<feature type="chain" id="PRO_5002713789" description="G-protein coupled receptors family 3 profile domain-containing protein" evidence="11">
    <location>
        <begin position="25"/>
        <end position="855"/>
    </location>
</feature>
<dbReference type="FunFam" id="2.10.50.30:FF:000005">
    <property type="entry name" value="Metabotropic glutamate receptor"/>
    <property type="match status" value="1"/>
</dbReference>
<keyword evidence="2" id="KW-1003">Cell membrane</keyword>
<evidence type="ECO:0000256" key="5">
    <source>
        <dbReference type="ARBA" id="ARBA00023040"/>
    </source>
</evidence>
<keyword evidence="14" id="KW-1185">Reference proteome</keyword>
<keyword evidence="6 10" id="KW-0472">Membrane</keyword>
<feature type="transmembrane region" description="Helical" evidence="10">
    <location>
        <begin position="728"/>
        <end position="750"/>
    </location>
</feature>
<organism evidence="13 14">
    <name type="scientific">Nematostella vectensis</name>
    <name type="common">Starlet sea anemone</name>
    <dbReference type="NCBI Taxonomy" id="45351"/>
    <lineage>
        <taxon>Eukaryota</taxon>
        <taxon>Metazoa</taxon>
        <taxon>Cnidaria</taxon>
        <taxon>Anthozoa</taxon>
        <taxon>Hexacorallia</taxon>
        <taxon>Actiniaria</taxon>
        <taxon>Edwardsiidae</taxon>
        <taxon>Nematostella</taxon>
    </lineage>
</organism>
<evidence type="ECO:0000313" key="14">
    <source>
        <dbReference type="Proteomes" id="UP000001593"/>
    </source>
</evidence>
<dbReference type="EMBL" id="DS469533">
    <property type="protein sequence ID" value="EDO45773.1"/>
    <property type="molecule type" value="Genomic_DNA"/>
</dbReference>
<dbReference type="InterPro" id="IPR000337">
    <property type="entry name" value="GPCR_3"/>
</dbReference>
<evidence type="ECO:0000256" key="4">
    <source>
        <dbReference type="ARBA" id="ARBA00022989"/>
    </source>
</evidence>
<dbReference type="KEGG" id="nve:5517778"/>
<dbReference type="GO" id="GO:0001640">
    <property type="term" value="F:adenylate cyclase inhibiting G protein-coupled glutamate receptor activity"/>
    <property type="evidence" value="ECO:0000318"/>
    <property type="project" value="GO_Central"/>
</dbReference>
<dbReference type="SUPFAM" id="SSF53822">
    <property type="entry name" value="Periplasmic binding protein-like I"/>
    <property type="match status" value="1"/>
</dbReference>
<evidence type="ECO:0000256" key="6">
    <source>
        <dbReference type="ARBA" id="ARBA00023136"/>
    </source>
</evidence>
<feature type="transmembrane region" description="Helical" evidence="10">
    <location>
        <begin position="762"/>
        <end position="782"/>
    </location>
</feature>
<keyword evidence="9" id="KW-0807">Transducer</keyword>
<keyword evidence="3 10" id="KW-0812">Transmembrane</keyword>
<dbReference type="GO" id="GO:0007216">
    <property type="term" value="P:G protein-coupled glutamate receptor signaling pathway"/>
    <property type="evidence" value="ECO:0000318"/>
    <property type="project" value="GO_Central"/>
</dbReference>
<evidence type="ECO:0000256" key="8">
    <source>
        <dbReference type="ARBA" id="ARBA00023180"/>
    </source>
</evidence>
<keyword evidence="4 10" id="KW-1133">Transmembrane helix</keyword>
<protein>
    <recommendedName>
        <fullName evidence="12">G-protein coupled receptors family 3 profile domain-containing protein</fullName>
    </recommendedName>
</protein>
<sequence length="855" mass="96506">MKTKFQQAKPRLLLLFSFVVTSLATSRFHQPGNITLGVILPAHSQTASGECGELYLLGLGYIEAISYAIERINNSTELLPGLSLGLDVRDYCYNPRLAMQWAYNIVANNDHNELVQRNGVLSDKFTNLTDPVVAVIGTIESGSTGHIAGLFQVVNISIVSPFSTSEELSSPYFTSFARTIPPDGEQSKAMADIIDHFNWSYVAAVAHDGSYGQHGVRALEREAYNRQTFCIAFVEFFTTSGYKGKVEEIVRKIKRQTSVKVIVFWSNYYQTHAFLSEATKQGLTDRTFLLSEAMATFGTQVIRRYSSVLGNSLAIMPHQFPDSEFEKHLKNLTPDKTRQGGNPWWEEYWASEAECVESGSKECNAQIVSESGFKKLYSAYVSYVTDSVYAVANGLDKWHKSQLELNITDAKIEPYELLKFMNNLTFRGITGTVHFKTSGDPANAYYDVMNFRRKDNNSEYYLENIGFWKKDSNSEPLLHVDDKAIQWKTTDSEVPISGCSKPCPTGTKQSSINRCCWECFQCPEGTISSKESSTSCKKCSKEQMSNKENTKCVDLPLQNIQWEDSTATVVLFLTAVGFLLTIIVFGVYLKQRLTPIVKGSNEELSYLLLFIISLSLFLPILHLFHPTPAVCYLLQPWRYLTCTACVSILFLKTNRLVNVFYTEPVPHWFKAYILGRKGQLVVVLSLNVIQFILSSLWLILDPPHVHKDITFQKHVFVFCMPYKSSTGLIIRAVMFGYFVFMSLLCILYAFKARKLPDNFNEARYIGFSLYVLLLSWITYYPVDSALEGFYITIVACATGLMIAFGVLGCMFFPKIFIMLVYPERNTLGSVKAEVTEFSLRISSAPNLIKVNRKAS</sequence>
<dbReference type="FunFam" id="3.40.50.2300:FF:000253">
    <property type="entry name" value="Extracellular calcium-sensing receptor"/>
    <property type="match status" value="1"/>
</dbReference>
<evidence type="ECO:0000313" key="13">
    <source>
        <dbReference type="EMBL" id="EDO45773.1"/>
    </source>
</evidence>
<feature type="transmembrane region" description="Helical" evidence="10">
    <location>
        <begin position="678"/>
        <end position="700"/>
    </location>
</feature>
<keyword evidence="11" id="KW-0732">Signal</keyword>
<evidence type="ECO:0000256" key="7">
    <source>
        <dbReference type="ARBA" id="ARBA00023170"/>
    </source>
</evidence>
<dbReference type="STRING" id="45351.A7RSA2"/>
<keyword evidence="7" id="KW-0675">Receptor</keyword>
<dbReference type="Pfam" id="PF01094">
    <property type="entry name" value="ANF_receptor"/>
    <property type="match status" value="1"/>
</dbReference>
<dbReference type="CDD" id="cd13953">
    <property type="entry name" value="7tm_classC_mGluR-like"/>
    <property type="match status" value="1"/>
</dbReference>
<gene>
    <name evidence="13" type="ORF">NEMVEDRAFT_v1g201378</name>
</gene>
<dbReference type="eggNOG" id="KOG1056">
    <property type="taxonomic scope" value="Eukaryota"/>
</dbReference>
<feature type="transmembrane region" description="Helical" evidence="10">
    <location>
        <begin position="569"/>
        <end position="589"/>
    </location>
</feature>
<dbReference type="InterPro" id="IPR038550">
    <property type="entry name" value="GPCR_3_9-Cys_sf"/>
</dbReference>
<feature type="transmembrane region" description="Helical" evidence="10">
    <location>
        <begin position="788"/>
        <end position="812"/>
    </location>
</feature>
<evidence type="ECO:0000256" key="1">
    <source>
        <dbReference type="ARBA" id="ARBA00004651"/>
    </source>
</evidence>
<dbReference type="InterPro" id="IPR017978">
    <property type="entry name" value="GPCR_3_C"/>
</dbReference>
<evidence type="ECO:0000256" key="3">
    <source>
        <dbReference type="ARBA" id="ARBA00022692"/>
    </source>
</evidence>
<reference evidence="13 14" key="1">
    <citation type="journal article" date="2007" name="Science">
        <title>Sea anemone genome reveals ancestral eumetazoan gene repertoire and genomic organization.</title>
        <authorList>
            <person name="Putnam N.H."/>
            <person name="Srivastava M."/>
            <person name="Hellsten U."/>
            <person name="Dirks B."/>
            <person name="Chapman J."/>
            <person name="Salamov A."/>
            <person name="Terry A."/>
            <person name="Shapiro H."/>
            <person name="Lindquist E."/>
            <person name="Kapitonov V.V."/>
            <person name="Jurka J."/>
            <person name="Genikhovich G."/>
            <person name="Grigoriev I.V."/>
            <person name="Lucas S.M."/>
            <person name="Steele R.E."/>
            <person name="Finnerty J.R."/>
            <person name="Technau U."/>
            <person name="Martindale M.Q."/>
            <person name="Rokhsar D.S."/>
        </authorList>
    </citation>
    <scope>NUCLEOTIDE SEQUENCE [LARGE SCALE GENOMIC DNA]</scope>
    <source>
        <strain evidence="14">CH2 X CH6</strain>
    </source>
</reference>
<dbReference type="InterPro" id="IPR001828">
    <property type="entry name" value="ANF_lig-bd_rcpt"/>
</dbReference>
<feature type="transmembrane region" description="Helical" evidence="10">
    <location>
        <begin position="604"/>
        <end position="625"/>
    </location>
</feature>
<feature type="transmembrane region" description="Helical" evidence="10">
    <location>
        <begin position="637"/>
        <end position="657"/>
    </location>
</feature>
<dbReference type="Proteomes" id="UP000001593">
    <property type="component" value="Unassembled WGS sequence"/>
</dbReference>
<keyword evidence="5" id="KW-0297">G-protein coupled receptor</keyword>
<dbReference type="PANTHER" id="PTHR24060">
    <property type="entry name" value="METABOTROPIC GLUTAMATE RECEPTOR"/>
    <property type="match status" value="1"/>
</dbReference>
<evidence type="ECO:0000256" key="9">
    <source>
        <dbReference type="ARBA" id="ARBA00023224"/>
    </source>
</evidence>
<dbReference type="Gene3D" id="2.10.50.30">
    <property type="entry name" value="GPCR, family 3, nine cysteines domain"/>
    <property type="match status" value="1"/>
</dbReference>
<dbReference type="OrthoDB" id="5984008at2759"/>
<dbReference type="InterPro" id="IPR011500">
    <property type="entry name" value="GPCR_3_9-Cys_dom"/>
</dbReference>
<dbReference type="OMA" id="MGKGPRK"/>
<proteinExistence type="predicted"/>
<evidence type="ECO:0000256" key="11">
    <source>
        <dbReference type="SAM" id="SignalP"/>
    </source>
</evidence>
<dbReference type="PhylomeDB" id="A7RSA2"/>
<feature type="domain" description="G-protein coupled receptors family 3 profile" evidence="12">
    <location>
        <begin position="566"/>
        <end position="834"/>
    </location>
</feature>
<evidence type="ECO:0000256" key="2">
    <source>
        <dbReference type="ARBA" id="ARBA00022475"/>
    </source>
</evidence>
<dbReference type="GO" id="GO:0005886">
    <property type="term" value="C:plasma membrane"/>
    <property type="evidence" value="ECO:0000318"/>
    <property type="project" value="GO_Central"/>
</dbReference>
<dbReference type="InterPro" id="IPR028082">
    <property type="entry name" value="Peripla_BP_I"/>
</dbReference>
<dbReference type="GO" id="GO:0051966">
    <property type="term" value="P:regulation of synaptic transmission, glutamatergic"/>
    <property type="evidence" value="ECO:0000318"/>
    <property type="project" value="GO_Central"/>
</dbReference>
<dbReference type="HOGENOM" id="CLU_005389_5_1_1"/>
<accession>A7RSA2</accession>
<dbReference type="PRINTS" id="PR00248">
    <property type="entry name" value="GPCRMGR"/>
</dbReference>
<dbReference type="Pfam" id="PF07562">
    <property type="entry name" value="NCD3G"/>
    <property type="match status" value="1"/>
</dbReference>
<comment type="subcellular location">
    <subcellularLocation>
        <location evidence="1">Cell membrane</location>
        <topology evidence="1">Multi-pass membrane protein</topology>
    </subcellularLocation>
</comment>
<dbReference type="PROSITE" id="PS50259">
    <property type="entry name" value="G_PROTEIN_RECEP_F3_4"/>
    <property type="match status" value="1"/>
</dbReference>
<dbReference type="Gene3D" id="3.40.50.2300">
    <property type="match status" value="2"/>
</dbReference>